<feature type="domain" description="C-methyltransferase" evidence="2">
    <location>
        <begin position="220"/>
        <end position="327"/>
    </location>
</feature>
<dbReference type="Pfam" id="PF08421">
    <property type="entry name" value="Methyltransf_13"/>
    <property type="match status" value="1"/>
</dbReference>
<protein>
    <recommendedName>
        <fullName evidence="4">C-methyltransferase domain-containing protein</fullName>
    </recommendedName>
</protein>
<dbReference type="InterPro" id="IPR013630">
    <property type="entry name" value="Methyltransf_Zn-bd_dom_put"/>
</dbReference>
<evidence type="ECO:0000259" key="1">
    <source>
        <dbReference type="Pfam" id="PF08421"/>
    </source>
</evidence>
<reference evidence="3" key="1">
    <citation type="submission" date="2018-05" db="EMBL/GenBank/DDBJ databases">
        <authorList>
            <person name="Lanie J.A."/>
            <person name="Ng W.-L."/>
            <person name="Kazmierczak K.M."/>
            <person name="Andrzejewski T.M."/>
            <person name="Davidsen T.M."/>
            <person name="Wayne K.J."/>
            <person name="Tettelin H."/>
            <person name="Glass J.I."/>
            <person name="Rusch D."/>
            <person name="Podicherti R."/>
            <person name="Tsui H.-C.T."/>
            <person name="Winkler M.E."/>
        </authorList>
    </citation>
    <scope>NUCLEOTIDE SEQUENCE</scope>
</reference>
<dbReference type="AlphaFoldDB" id="A0A382HNW1"/>
<accession>A0A382HNW1</accession>
<evidence type="ECO:0000313" key="3">
    <source>
        <dbReference type="EMBL" id="SVB88970.1"/>
    </source>
</evidence>
<dbReference type="InterPro" id="IPR013691">
    <property type="entry name" value="MeTrfase_14"/>
</dbReference>
<sequence length="327" mass="37602">MQPLANKYPRNKNDFLVEKTFPLSLLFCLNCLNVQIKNIIDRKEMFEDYYYLSSVNESLVSHFENLAKKLSSSSFIVDIGSNDGILLKPLKSMGIKSLGIDPSINVGKLANDNGLETLIGFFNNSSVEKIINDYGKPDTIVASSVFTHIENPKQFAMDIKNLIEENGFLILEVEYLSNFIKNIQFERFYFDRPFYYSLLSIKILFQQVGMSLVNVEHINTHGGSIRCYIKNSKDEKSTSLVEDILKKEKLHLNIETFKIFQKKIKKETTNLKEKLNYFKRSKKKVIGYGAPARVSTITNFANIDYNHIDFIIDDSPLKQDRYTPGTH</sequence>
<dbReference type="Pfam" id="PF08484">
    <property type="entry name" value="Methyltransf_14"/>
    <property type="match status" value="1"/>
</dbReference>
<dbReference type="PANTHER" id="PTHR43861">
    <property type="entry name" value="TRANS-ACONITATE 2-METHYLTRANSFERASE-RELATED"/>
    <property type="match status" value="1"/>
</dbReference>
<dbReference type="CDD" id="cd02440">
    <property type="entry name" value="AdoMet_MTases"/>
    <property type="match status" value="1"/>
</dbReference>
<dbReference type="SUPFAM" id="SSF53335">
    <property type="entry name" value="S-adenosyl-L-methionine-dependent methyltransferases"/>
    <property type="match status" value="1"/>
</dbReference>
<name>A0A382HNW1_9ZZZZ</name>
<proteinExistence type="predicted"/>
<dbReference type="Gene3D" id="3.40.50.150">
    <property type="entry name" value="Vaccinia Virus protein VP39"/>
    <property type="match status" value="1"/>
</dbReference>
<dbReference type="InterPro" id="IPR029063">
    <property type="entry name" value="SAM-dependent_MTases_sf"/>
</dbReference>
<dbReference type="EMBL" id="UINC01062390">
    <property type="protein sequence ID" value="SVB88970.1"/>
    <property type="molecule type" value="Genomic_DNA"/>
</dbReference>
<dbReference type="Gene3D" id="3.40.50.720">
    <property type="entry name" value="NAD(P)-binding Rossmann-like Domain"/>
    <property type="match status" value="1"/>
</dbReference>
<dbReference type="PANTHER" id="PTHR43861:SF5">
    <property type="entry name" value="BLL5978 PROTEIN"/>
    <property type="match status" value="1"/>
</dbReference>
<feature type="non-terminal residue" evidence="3">
    <location>
        <position position="327"/>
    </location>
</feature>
<dbReference type="Pfam" id="PF13489">
    <property type="entry name" value="Methyltransf_23"/>
    <property type="match status" value="1"/>
</dbReference>
<gene>
    <name evidence="3" type="ORF">METZ01_LOCUS241824</name>
</gene>
<dbReference type="Gene3D" id="6.20.50.110">
    <property type="entry name" value="Methyltransferase, zinc-binding domain"/>
    <property type="match status" value="1"/>
</dbReference>
<dbReference type="InterPro" id="IPR038576">
    <property type="entry name" value="Methyltransf_Zn-bd_dom_put_sf"/>
</dbReference>
<feature type="domain" description="Methyltransferase putative zinc binding" evidence="1">
    <location>
        <begin position="1"/>
        <end position="46"/>
    </location>
</feature>
<evidence type="ECO:0008006" key="4">
    <source>
        <dbReference type="Google" id="ProtNLM"/>
    </source>
</evidence>
<evidence type="ECO:0000259" key="2">
    <source>
        <dbReference type="Pfam" id="PF08484"/>
    </source>
</evidence>
<organism evidence="3">
    <name type="scientific">marine metagenome</name>
    <dbReference type="NCBI Taxonomy" id="408172"/>
    <lineage>
        <taxon>unclassified sequences</taxon>
        <taxon>metagenomes</taxon>
        <taxon>ecological metagenomes</taxon>
    </lineage>
</organism>